<dbReference type="Pfam" id="PF00303">
    <property type="entry name" value="Thymidylat_synt"/>
    <property type="match status" value="1"/>
</dbReference>
<evidence type="ECO:0000256" key="3">
    <source>
        <dbReference type="ARBA" id="ARBA00022679"/>
    </source>
</evidence>
<evidence type="ECO:0000256" key="2">
    <source>
        <dbReference type="ARBA" id="ARBA00022603"/>
    </source>
</evidence>
<dbReference type="AlphaFoldDB" id="A0A2D2AWQ8"/>
<dbReference type="InterPro" id="IPR045097">
    <property type="entry name" value="Thymidate_synth/dCMP_Mease"/>
</dbReference>
<accession>A0A2D2AWQ8</accession>
<sequence length="361" mass="41434">MHCADLPLSLVTAKLNTLESIDMHLRANTLDDLLEKAFRLLLKSKMRVSPKKGNTVEEHGVVLELTRPRARLSRAHEKGHVFSCIGELFWYISCKNDLPSIQYYIKRYDEYAESDGTIWGAYGPRMFGGERSQYEIVRDRLRERSATRKAVIQLFDREDIVADYNDVPCTCTLQFLVRDGLLNLVVYMRSNDVYMGFPHDVFAFTMIQEIMANDLGVKLGSYKHMVGSFHLYDRNREQVERYLHEGYQPTREMPAMPSGNPWGDIQKLFIIEDAIRGGGAAAVSQALSRLHEISPYWADIGRLFGIFALTRGYDGPRERLRGVVDLRKEMASDFYAAYIRKRSKKLNQVVAKLDFETASHG</sequence>
<evidence type="ECO:0000259" key="4">
    <source>
        <dbReference type="Pfam" id="PF00303"/>
    </source>
</evidence>
<dbReference type="InterPro" id="IPR036926">
    <property type="entry name" value="Thymidate_synth/dCMP_Mease_sf"/>
</dbReference>
<reference evidence="5 6" key="1">
    <citation type="submission" date="2017-10" db="EMBL/GenBank/DDBJ databases">
        <title>Genome sequence of Caulobacter mirabilis FWC38.</title>
        <authorList>
            <person name="Fiebig A."/>
            <person name="Crosson S."/>
        </authorList>
    </citation>
    <scope>NUCLEOTIDE SEQUENCE [LARGE SCALE GENOMIC DNA]</scope>
    <source>
        <strain evidence="5 6">FWC 38</strain>
    </source>
</reference>
<dbReference type="PANTHER" id="PTHR11548">
    <property type="entry name" value="THYMIDYLATE SYNTHASE 1"/>
    <property type="match status" value="1"/>
</dbReference>
<protein>
    <recommendedName>
        <fullName evidence="1">thymidylate synthase</fullName>
        <ecNumber evidence="1">2.1.1.45</ecNumber>
    </recommendedName>
</protein>
<evidence type="ECO:0000313" key="5">
    <source>
        <dbReference type="EMBL" id="ATQ42436.1"/>
    </source>
</evidence>
<dbReference type="Proteomes" id="UP000228945">
    <property type="component" value="Chromosome"/>
</dbReference>
<dbReference type="InterPro" id="IPR000398">
    <property type="entry name" value="Thymidylate_synthase"/>
</dbReference>
<organism evidence="5 6">
    <name type="scientific">Caulobacter mirabilis</name>
    <dbReference type="NCBI Taxonomy" id="69666"/>
    <lineage>
        <taxon>Bacteria</taxon>
        <taxon>Pseudomonadati</taxon>
        <taxon>Pseudomonadota</taxon>
        <taxon>Alphaproteobacteria</taxon>
        <taxon>Caulobacterales</taxon>
        <taxon>Caulobacteraceae</taxon>
        <taxon>Caulobacter</taxon>
    </lineage>
</organism>
<gene>
    <name evidence="5" type="ORF">CSW64_08420</name>
</gene>
<keyword evidence="3" id="KW-0808">Transferase</keyword>
<dbReference type="InterPro" id="IPR023451">
    <property type="entry name" value="Thymidate_synth/dCMP_Mease_dom"/>
</dbReference>
<dbReference type="KEGG" id="cmb:CSW64_08420"/>
<keyword evidence="6" id="KW-1185">Reference proteome</keyword>
<feature type="domain" description="Thymidylate synthase/dCMP hydroxymethylase" evidence="4">
    <location>
        <begin position="80"/>
        <end position="247"/>
    </location>
</feature>
<dbReference type="GO" id="GO:0004799">
    <property type="term" value="F:thymidylate synthase activity"/>
    <property type="evidence" value="ECO:0007669"/>
    <property type="project" value="UniProtKB-EC"/>
</dbReference>
<dbReference type="EC" id="2.1.1.45" evidence="1"/>
<proteinExistence type="predicted"/>
<keyword evidence="2" id="KW-0489">Methyltransferase</keyword>
<dbReference type="CDD" id="cd00351">
    <property type="entry name" value="TS_Pyrimidine_HMase"/>
    <property type="match status" value="1"/>
</dbReference>
<dbReference type="GO" id="GO:0006231">
    <property type="term" value="P:dTMP biosynthetic process"/>
    <property type="evidence" value="ECO:0007669"/>
    <property type="project" value="InterPro"/>
</dbReference>
<dbReference type="Gene3D" id="3.30.572.10">
    <property type="entry name" value="Thymidylate synthase/dCMP hydroxymethylase domain"/>
    <property type="match status" value="1"/>
</dbReference>
<dbReference type="GO" id="GO:0032259">
    <property type="term" value="P:methylation"/>
    <property type="evidence" value="ECO:0007669"/>
    <property type="project" value="UniProtKB-KW"/>
</dbReference>
<evidence type="ECO:0000313" key="6">
    <source>
        <dbReference type="Proteomes" id="UP000228945"/>
    </source>
</evidence>
<name>A0A2D2AWQ8_9CAUL</name>
<dbReference type="EMBL" id="CP024201">
    <property type="protein sequence ID" value="ATQ42436.1"/>
    <property type="molecule type" value="Genomic_DNA"/>
</dbReference>
<dbReference type="GO" id="GO:0005829">
    <property type="term" value="C:cytosol"/>
    <property type="evidence" value="ECO:0007669"/>
    <property type="project" value="TreeGrafter"/>
</dbReference>
<dbReference type="PANTHER" id="PTHR11548:SF9">
    <property type="entry name" value="THYMIDYLATE SYNTHASE"/>
    <property type="match status" value="1"/>
</dbReference>
<evidence type="ECO:0000256" key="1">
    <source>
        <dbReference type="ARBA" id="ARBA00011947"/>
    </source>
</evidence>
<dbReference type="SUPFAM" id="SSF55831">
    <property type="entry name" value="Thymidylate synthase/dCMP hydroxymethylase"/>
    <property type="match status" value="1"/>
</dbReference>
<dbReference type="PRINTS" id="PR00108">
    <property type="entry name" value="THYMDSNTHASE"/>
</dbReference>